<reference evidence="1" key="1">
    <citation type="submission" date="2022-03" db="EMBL/GenBank/DDBJ databases">
        <authorList>
            <person name="Lindestad O."/>
        </authorList>
    </citation>
    <scope>NUCLEOTIDE SEQUENCE</scope>
</reference>
<dbReference type="Proteomes" id="UP000838756">
    <property type="component" value="Unassembled WGS sequence"/>
</dbReference>
<keyword evidence="2" id="KW-1185">Reference proteome</keyword>
<proteinExistence type="predicted"/>
<evidence type="ECO:0000313" key="1">
    <source>
        <dbReference type="EMBL" id="CAH2226497.1"/>
    </source>
</evidence>
<dbReference type="AlphaFoldDB" id="A0A8S4QZ17"/>
<comment type="caution">
    <text evidence="1">The sequence shown here is derived from an EMBL/GenBank/DDBJ whole genome shotgun (WGS) entry which is preliminary data.</text>
</comment>
<dbReference type="OrthoDB" id="425681at2759"/>
<accession>A0A8S4QZ17</accession>
<gene>
    <name evidence="1" type="primary">jg28004</name>
    <name evidence="1" type="ORF">PAEG_LOCUS7201</name>
</gene>
<dbReference type="EMBL" id="CAKXAJ010021434">
    <property type="protein sequence ID" value="CAH2226497.1"/>
    <property type="molecule type" value="Genomic_DNA"/>
</dbReference>
<evidence type="ECO:0000313" key="2">
    <source>
        <dbReference type="Proteomes" id="UP000838756"/>
    </source>
</evidence>
<protein>
    <submittedName>
        <fullName evidence="1">Jg28004 protein</fullName>
    </submittedName>
</protein>
<name>A0A8S4QZ17_9NEOP</name>
<organism evidence="1 2">
    <name type="scientific">Pararge aegeria aegeria</name>
    <dbReference type="NCBI Taxonomy" id="348720"/>
    <lineage>
        <taxon>Eukaryota</taxon>
        <taxon>Metazoa</taxon>
        <taxon>Ecdysozoa</taxon>
        <taxon>Arthropoda</taxon>
        <taxon>Hexapoda</taxon>
        <taxon>Insecta</taxon>
        <taxon>Pterygota</taxon>
        <taxon>Neoptera</taxon>
        <taxon>Endopterygota</taxon>
        <taxon>Lepidoptera</taxon>
        <taxon>Glossata</taxon>
        <taxon>Ditrysia</taxon>
        <taxon>Papilionoidea</taxon>
        <taxon>Nymphalidae</taxon>
        <taxon>Satyrinae</taxon>
        <taxon>Satyrini</taxon>
        <taxon>Parargina</taxon>
        <taxon>Pararge</taxon>
    </lineage>
</organism>
<sequence>MSMVTDSTSPDEVCHKKQSTRLCSIVQARILTFFGHISVRDNDSIERLVVQGGIEGTRSRGRSPMRWADQIKPIRQPIGAVGSDPAF</sequence>